<organism evidence="1 2">
    <name type="scientific">Avena sativa</name>
    <name type="common">Oat</name>
    <dbReference type="NCBI Taxonomy" id="4498"/>
    <lineage>
        <taxon>Eukaryota</taxon>
        <taxon>Viridiplantae</taxon>
        <taxon>Streptophyta</taxon>
        <taxon>Embryophyta</taxon>
        <taxon>Tracheophyta</taxon>
        <taxon>Spermatophyta</taxon>
        <taxon>Magnoliopsida</taxon>
        <taxon>Liliopsida</taxon>
        <taxon>Poales</taxon>
        <taxon>Poaceae</taxon>
        <taxon>BOP clade</taxon>
        <taxon>Pooideae</taxon>
        <taxon>Poodae</taxon>
        <taxon>Poeae</taxon>
        <taxon>Poeae Chloroplast Group 1 (Aveneae type)</taxon>
        <taxon>Aveninae</taxon>
        <taxon>Avena</taxon>
    </lineage>
</organism>
<keyword evidence="2" id="KW-1185">Reference proteome</keyword>
<protein>
    <submittedName>
        <fullName evidence="1">Uncharacterized protein</fullName>
    </submittedName>
</protein>
<proteinExistence type="predicted"/>
<evidence type="ECO:0000313" key="1">
    <source>
        <dbReference type="EnsemblPlants" id="AVESA.00010b.r2.5CG0909790.1.CDS"/>
    </source>
</evidence>
<dbReference type="Proteomes" id="UP001732700">
    <property type="component" value="Chromosome 5C"/>
</dbReference>
<dbReference type="EnsemblPlants" id="AVESA.00010b.r2.5CG0909790.1">
    <property type="protein sequence ID" value="AVESA.00010b.r2.5CG0909790.1.CDS"/>
    <property type="gene ID" value="AVESA.00010b.r2.5CG0909790"/>
</dbReference>
<evidence type="ECO:0000313" key="2">
    <source>
        <dbReference type="Proteomes" id="UP001732700"/>
    </source>
</evidence>
<reference evidence="1" key="1">
    <citation type="submission" date="2021-05" db="EMBL/GenBank/DDBJ databases">
        <authorList>
            <person name="Scholz U."/>
            <person name="Mascher M."/>
            <person name="Fiebig A."/>
        </authorList>
    </citation>
    <scope>NUCLEOTIDE SEQUENCE [LARGE SCALE GENOMIC DNA]</scope>
</reference>
<sequence length="1147" mass="125284">MPISPSLRRSHAKEIAHKRGRSFGSTLPAKSKDDGLLLFNDLQKSERENFLLEQTDDFGESLSKLNYFPNFKLGFNIAGRVESRDLLNMDGDKNDYDWLLTPPETPLFRSLDDEQDHHIGLASRGRAQTKPLSISRSSTMENTQRSRRSSASPNRLSPSARSSCNAALTRTRSSNSSSRCSPPPALQPSITSRRSSTPPPAAKTLTPPRRSTSPALRRVITSSDPTLNGTRGASCVKDNQKSSLLKLHGWQSNDPGFCFDAPPNLRTSLPDCPVSRSRGGSPSSFNGLDMGSRGSRRSVSPTLSRRASSSGSNERDHFGSYGKASATSSADDDLDCVQSVPVGYDGSPAVKKSLTVMRTNTLASSKKLSKSFSPNSAPKRTFDSAVWLMDHRKAPQDMFRPLLSSVPTTTFGAGKGSNAHRPVLSRNSSITTSSNASSDHRATFGSCMDDDQERHNLASEWEATASSGIHEDIFMFDKLDELNEGPNYQQRSLSSTRTVPEEASSIENYVKNTRWDLDMGSSQTANQSSSDLASSFESGHGRMATCTRCRKLFNVDGCDHCEECTLRVGVFSVNPEIHTTEESHQQHDKPCIPSETCLAVPGCVEDSSETSLDHRPVIDEPPSDCSPGCPTQLAVDTTEDMKNLRENKRLHAIGDSSLGNSNDMSSHGVNVGNCQLAKSTFVVYDHFRDQNGKPNHGMPQCLSELYCQGNEFVRNISTSDSHKSTLSPSHKVDNIEGTGISVLLLQKSSSNTWPVAEGRPLAATSILCSEPYYTRHNDNTMRHIIQCDNLSVESSIDIGSSRQYDLRFEHLKSSKHGDLDKSQIGSTVNHQSIASVPDTSISVSSVSFFPRHDLNDACYPIADSENNAPRTIISAGEYGSSEDALSSAIDCWSVAQAIVNDDSEAVKDVVIQNQCADRIAYDDDLCSNMSLDADGNCIKMSEENVSAITNYAVDTSEHPHPCGANCCYSHQMQSEVVLVSDEANRLDDCSVSAIFEDVLVSATEAKIADLPNDEGLRKQIQRSFSLEEATDTILFCSSIIHDLAYKAATIALEHEQGSELAVAPRPTVMGIGKSFQRDDGVLKLPHRRTAKRNIARKRLERETVTETAEMQVITKDPVIVHSASEITRSSDSMKPPKVESKCNCTVM</sequence>
<reference evidence="1" key="2">
    <citation type="submission" date="2025-09" db="UniProtKB">
        <authorList>
            <consortium name="EnsemblPlants"/>
        </authorList>
    </citation>
    <scope>IDENTIFICATION</scope>
</reference>
<accession>A0ACD5XZH0</accession>
<name>A0ACD5XZH0_AVESA</name>